<dbReference type="GO" id="GO:0046872">
    <property type="term" value="F:metal ion binding"/>
    <property type="evidence" value="ECO:0007669"/>
    <property type="project" value="InterPro"/>
</dbReference>
<dbReference type="Gene3D" id="3.30.830.10">
    <property type="entry name" value="Metalloenzyme, LuxS/M16 peptidase-like"/>
    <property type="match status" value="2"/>
</dbReference>
<dbReference type="Pfam" id="PF05193">
    <property type="entry name" value="Peptidase_M16_C"/>
    <property type="match status" value="1"/>
</dbReference>
<dbReference type="STRING" id="204669.Acid345_1568"/>
<evidence type="ECO:0000313" key="6">
    <source>
        <dbReference type="EMBL" id="ABF40570.1"/>
    </source>
</evidence>
<dbReference type="PROSITE" id="PS00143">
    <property type="entry name" value="INSULINASE"/>
    <property type="match status" value="1"/>
</dbReference>
<evidence type="ECO:0000256" key="1">
    <source>
        <dbReference type="ARBA" id="ARBA00001947"/>
    </source>
</evidence>
<dbReference type="Proteomes" id="UP000002432">
    <property type="component" value="Chromosome"/>
</dbReference>
<feature type="domain" description="Peptidase M16 C-terminal" evidence="5">
    <location>
        <begin position="174"/>
        <end position="346"/>
    </location>
</feature>
<dbReference type="InterPro" id="IPR001431">
    <property type="entry name" value="Pept_M16_Zn_BS"/>
</dbReference>
<dbReference type="EnsemblBacteria" id="ABF40570">
    <property type="protein sequence ID" value="ABF40570"/>
    <property type="gene ID" value="Acid345_1568"/>
</dbReference>
<comment type="similarity">
    <text evidence="2 3">Belongs to the peptidase M16 family.</text>
</comment>
<evidence type="ECO:0000259" key="5">
    <source>
        <dbReference type="Pfam" id="PF05193"/>
    </source>
</evidence>
<gene>
    <name evidence="6" type="ordered locus">Acid345_1568</name>
</gene>
<evidence type="ECO:0000256" key="3">
    <source>
        <dbReference type="RuleBase" id="RU004447"/>
    </source>
</evidence>
<dbReference type="GO" id="GO:0004222">
    <property type="term" value="F:metalloendopeptidase activity"/>
    <property type="evidence" value="ECO:0007669"/>
    <property type="project" value="InterPro"/>
</dbReference>
<evidence type="ECO:0000313" key="7">
    <source>
        <dbReference type="Proteomes" id="UP000002432"/>
    </source>
</evidence>
<dbReference type="InterPro" id="IPR011765">
    <property type="entry name" value="Pept_M16_N"/>
</dbReference>
<dbReference type="SUPFAM" id="SSF63411">
    <property type="entry name" value="LuxS/MPP-like metallohydrolase"/>
    <property type="match status" value="2"/>
</dbReference>
<comment type="cofactor">
    <cofactor evidence="1">
        <name>Zn(2+)</name>
        <dbReference type="ChEBI" id="CHEBI:29105"/>
    </cofactor>
</comment>
<dbReference type="PANTHER" id="PTHR11851">
    <property type="entry name" value="METALLOPROTEASE"/>
    <property type="match status" value="1"/>
</dbReference>
<feature type="domain" description="Peptidase M16 N-terminal" evidence="4">
    <location>
        <begin position="19"/>
        <end position="166"/>
    </location>
</feature>
<keyword evidence="7" id="KW-1185">Reference proteome</keyword>
<dbReference type="eggNOG" id="COG0612">
    <property type="taxonomic scope" value="Bacteria"/>
</dbReference>
<proteinExistence type="inferred from homology"/>
<sequence>MASALRNVRKEVLPNGLTVLTEEMDHIRSVSIGIWVKNGSRHEDPQVNGISHFIEHMVFKGTTTRNAEAIAREVDSIGGNMDAFTGKEMVCFNVKILDEHVPVAMDVLSDMVLNPVFDGAEIDREKGVIQEEIKMDEDNPDYLVHEIFTQNFYKDHPLGKPILGTKETVKGFDRDIVLGNYGRKFAPGNLIVAAAGNINHKSFVDEVRRRFEHLKPSLNGFHQEPPKTHARIIMRNKKSLEQVQICLGVPAYSISDKRRYVCYILNTLLGGGMSSRLFQDIREKQGLVYSIFSELNPFQDSGSLAVYAGTSRESAPKVVTQVVKEFGNFKREMVSVEELQRAKAQLKGSLMLGLESSTARMSNLARQEMYYDHFHTMDEIIAKIEVVTREEVCEMANEIFRAEDIAVTVLGNMNGVKISRDQLAC</sequence>
<evidence type="ECO:0000256" key="2">
    <source>
        <dbReference type="ARBA" id="ARBA00007261"/>
    </source>
</evidence>
<dbReference type="AlphaFoldDB" id="Q1IRD0"/>
<reference evidence="6 7" key="1">
    <citation type="journal article" date="2009" name="Appl. Environ. Microbiol.">
        <title>Three genomes from the phylum Acidobacteria provide insight into the lifestyles of these microorganisms in soils.</title>
        <authorList>
            <person name="Ward N.L."/>
            <person name="Challacombe J.F."/>
            <person name="Janssen P.H."/>
            <person name="Henrissat B."/>
            <person name="Coutinho P.M."/>
            <person name="Wu M."/>
            <person name="Xie G."/>
            <person name="Haft D.H."/>
            <person name="Sait M."/>
            <person name="Badger J."/>
            <person name="Barabote R.D."/>
            <person name="Bradley B."/>
            <person name="Brettin T.S."/>
            <person name="Brinkac L.M."/>
            <person name="Bruce D."/>
            <person name="Creasy T."/>
            <person name="Daugherty S.C."/>
            <person name="Davidsen T.M."/>
            <person name="DeBoy R.T."/>
            <person name="Detter J.C."/>
            <person name="Dodson R.J."/>
            <person name="Durkin A.S."/>
            <person name="Ganapathy A."/>
            <person name="Gwinn-Giglio M."/>
            <person name="Han C.S."/>
            <person name="Khouri H."/>
            <person name="Kiss H."/>
            <person name="Kothari S.P."/>
            <person name="Madupu R."/>
            <person name="Nelson K.E."/>
            <person name="Nelson W.C."/>
            <person name="Paulsen I."/>
            <person name="Penn K."/>
            <person name="Ren Q."/>
            <person name="Rosovitz M.J."/>
            <person name="Selengut J.D."/>
            <person name="Shrivastava S."/>
            <person name="Sullivan S.A."/>
            <person name="Tapia R."/>
            <person name="Thompson L.S."/>
            <person name="Watkins K.L."/>
            <person name="Yang Q."/>
            <person name="Yu C."/>
            <person name="Zafar N."/>
            <person name="Zhou L."/>
            <person name="Kuske C.R."/>
        </authorList>
    </citation>
    <scope>NUCLEOTIDE SEQUENCE [LARGE SCALE GENOMIC DNA]</scope>
    <source>
        <strain evidence="6 7">Ellin345</strain>
    </source>
</reference>
<dbReference type="FunFam" id="3.30.830.10:FF:000008">
    <property type="entry name" value="Mitochondrial-processing peptidase subunit beta"/>
    <property type="match status" value="1"/>
</dbReference>
<dbReference type="InterPro" id="IPR011249">
    <property type="entry name" value="Metalloenz_LuxS/M16"/>
</dbReference>
<dbReference type="InterPro" id="IPR007863">
    <property type="entry name" value="Peptidase_M16_C"/>
</dbReference>
<dbReference type="Pfam" id="PF00675">
    <property type="entry name" value="Peptidase_M16"/>
    <property type="match status" value="1"/>
</dbReference>
<dbReference type="KEGG" id="aba:Acid345_1568"/>
<dbReference type="MEROPS" id="M16.A15"/>
<dbReference type="HOGENOM" id="CLU_009902_3_3_0"/>
<dbReference type="PANTHER" id="PTHR11851:SF49">
    <property type="entry name" value="MITOCHONDRIAL-PROCESSING PEPTIDASE SUBUNIT ALPHA"/>
    <property type="match status" value="1"/>
</dbReference>
<dbReference type="GO" id="GO:0006508">
    <property type="term" value="P:proteolysis"/>
    <property type="evidence" value="ECO:0007669"/>
    <property type="project" value="InterPro"/>
</dbReference>
<dbReference type="InterPro" id="IPR050361">
    <property type="entry name" value="MPP/UQCRC_Complex"/>
</dbReference>
<dbReference type="OrthoDB" id="9811314at2"/>
<evidence type="ECO:0000259" key="4">
    <source>
        <dbReference type="Pfam" id="PF00675"/>
    </source>
</evidence>
<accession>Q1IRD0</accession>
<name>Q1IRD0_KORVE</name>
<dbReference type="EMBL" id="CP000360">
    <property type="protein sequence ID" value="ABF40570.1"/>
    <property type="molecule type" value="Genomic_DNA"/>
</dbReference>
<organism evidence="6 7">
    <name type="scientific">Koribacter versatilis (strain Ellin345)</name>
    <dbReference type="NCBI Taxonomy" id="204669"/>
    <lineage>
        <taxon>Bacteria</taxon>
        <taxon>Pseudomonadati</taxon>
        <taxon>Acidobacteriota</taxon>
        <taxon>Terriglobia</taxon>
        <taxon>Terriglobales</taxon>
        <taxon>Candidatus Korobacteraceae</taxon>
        <taxon>Candidatus Korobacter</taxon>
    </lineage>
</organism>
<protein>
    <submittedName>
        <fullName evidence="6">Peptidase M16-like protein</fullName>
    </submittedName>
</protein>
<dbReference type="RefSeq" id="WP_011522372.1">
    <property type="nucleotide sequence ID" value="NC_008009.1"/>
</dbReference>